<gene>
    <name evidence="1" type="ORF">EAS62_20315</name>
</gene>
<dbReference type="EMBL" id="RDRA01000011">
    <property type="protein sequence ID" value="RXG93044.1"/>
    <property type="molecule type" value="Genomic_DNA"/>
</dbReference>
<organism evidence="1 2">
    <name type="scientific">Bradyrhizobium zhanjiangense</name>
    <dbReference type="NCBI Taxonomy" id="1325107"/>
    <lineage>
        <taxon>Bacteria</taxon>
        <taxon>Pseudomonadati</taxon>
        <taxon>Pseudomonadota</taxon>
        <taxon>Alphaproteobacteria</taxon>
        <taxon>Hyphomicrobiales</taxon>
        <taxon>Nitrobacteraceae</taxon>
        <taxon>Bradyrhizobium</taxon>
    </lineage>
</organism>
<dbReference type="RefSeq" id="WP_164934804.1">
    <property type="nucleotide sequence ID" value="NZ_RDRA01000011.1"/>
</dbReference>
<evidence type="ECO:0000313" key="1">
    <source>
        <dbReference type="EMBL" id="RXG93044.1"/>
    </source>
</evidence>
<dbReference type="GO" id="GO:0003677">
    <property type="term" value="F:DNA binding"/>
    <property type="evidence" value="ECO:0007669"/>
    <property type="project" value="UniProtKB-KW"/>
</dbReference>
<sequence length="73" mass="8196">MRPGDMTLSDMIQTWKLPLNVSPNQFCEVAGIGQTRFYELAKEGAIRIRKNGRSTTVPVEDLYRLLRGDQAAA</sequence>
<comment type="caution">
    <text evidence="1">The sequence shown here is derived from an EMBL/GenBank/DDBJ whole genome shotgun (WGS) entry which is preliminary data.</text>
</comment>
<keyword evidence="1" id="KW-0238">DNA-binding</keyword>
<dbReference type="Proteomes" id="UP000289946">
    <property type="component" value="Unassembled WGS sequence"/>
</dbReference>
<proteinExistence type="predicted"/>
<keyword evidence="2" id="KW-1185">Reference proteome</keyword>
<reference evidence="1 2" key="1">
    <citation type="submission" date="2018-10" db="EMBL/GenBank/DDBJ databases">
        <title>Bradyrhizobium sp. nov., isolated from effective nodules of peanut in China.</title>
        <authorList>
            <person name="Li Y."/>
        </authorList>
    </citation>
    <scope>NUCLEOTIDE SEQUENCE [LARGE SCALE GENOMIC DNA]</scope>
    <source>
        <strain evidence="1 2">CCBAU 51781</strain>
    </source>
</reference>
<name>A0ABY0DKC7_9BRAD</name>
<accession>A0ABY0DKC7</accession>
<evidence type="ECO:0000313" key="2">
    <source>
        <dbReference type="Proteomes" id="UP000289946"/>
    </source>
</evidence>
<protein>
    <submittedName>
        <fullName evidence="1">DNA-binding protein</fullName>
    </submittedName>
</protein>